<dbReference type="AlphaFoldDB" id="A0AAD4DCE3"/>
<feature type="transmembrane region" description="Helical" evidence="6">
    <location>
        <begin position="21"/>
        <end position="39"/>
    </location>
</feature>
<dbReference type="PRINTS" id="PR00420">
    <property type="entry name" value="RNGMNOXGNASE"/>
</dbReference>
<dbReference type="InterPro" id="IPR002938">
    <property type="entry name" value="FAD-bd"/>
</dbReference>
<feature type="domain" description="FAD-binding" evidence="7">
    <location>
        <begin position="317"/>
        <end position="367"/>
    </location>
</feature>
<keyword evidence="3" id="KW-0274">FAD</keyword>
<dbReference type="GO" id="GO:0071949">
    <property type="term" value="F:FAD binding"/>
    <property type="evidence" value="ECO:0007669"/>
    <property type="project" value="InterPro"/>
</dbReference>
<proteinExistence type="inferred from homology"/>
<accession>A0AAD4DCE3</accession>
<evidence type="ECO:0000256" key="4">
    <source>
        <dbReference type="ARBA" id="ARBA00023002"/>
    </source>
</evidence>
<comment type="caution">
    <text evidence="8">The sequence shown here is derived from an EMBL/GenBank/DDBJ whole genome shotgun (WGS) entry which is preliminary data.</text>
</comment>
<feature type="domain" description="FAD-binding" evidence="7">
    <location>
        <begin position="22"/>
        <end position="229"/>
    </location>
</feature>
<dbReference type="Pfam" id="PF01494">
    <property type="entry name" value="FAD_binding_3"/>
    <property type="match status" value="2"/>
</dbReference>
<evidence type="ECO:0000256" key="2">
    <source>
        <dbReference type="ARBA" id="ARBA00022630"/>
    </source>
</evidence>
<keyword evidence="6" id="KW-1133">Transmembrane helix</keyword>
<dbReference type="SUPFAM" id="SSF51905">
    <property type="entry name" value="FAD/NAD(P)-binding domain"/>
    <property type="match status" value="1"/>
</dbReference>
<reference evidence="8" key="1">
    <citation type="journal article" date="2020" name="Fungal Divers.">
        <title>Resolving the Mortierellaceae phylogeny through synthesis of multi-gene phylogenetics and phylogenomics.</title>
        <authorList>
            <person name="Vandepol N."/>
            <person name="Liber J."/>
            <person name="Desiro A."/>
            <person name="Na H."/>
            <person name="Kennedy M."/>
            <person name="Barry K."/>
            <person name="Grigoriev I.V."/>
            <person name="Miller A.N."/>
            <person name="O'Donnell K."/>
            <person name="Stajich J.E."/>
            <person name="Bonito G."/>
        </authorList>
    </citation>
    <scope>NUCLEOTIDE SEQUENCE</scope>
    <source>
        <strain evidence="8">NRRL 28262</strain>
    </source>
</reference>
<dbReference type="InterPro" id="IPR050562">
    <property type="entry name" value="FAD_mOase_fung"/>
</dbReference>
<dbReference type="InterPro" id="IPR036188">
    <property type="entry name" value="FAD/NAD-bd_sf"/>
</dbReference>
<keyword evidence="6" id="KW-0812">Transmembrane</keyword>
<dbReference type="GO" id="GO:0004497">
    <property type="term" value="F:monooxygenase activity"/>
    <property type="evidence" value="ECO:0007669"/>
    <property type="project" value="InterPro"/>
</dbReference>
<evidence type="ECO:0000259" key="7">
    <source>
        <dbReference type="Pfam" id="PF01494"/>
    </source>
</evidence>
<evidence type="ECO:0000256" key="1">
    <source>
        <dbReference type="ARBA" id="ARBA00007992"/>
    </source>
</evidence>
<dbReference type="EMBL" id="JAAAIL010000773">
    <property type="protein sequence ID" value="KAG0273270.1"/>
    <property type="molecule type" value="Genomic_DNA"/>
</dbReference>
<dbReference type="Gene3D" id="3.50.50.60">
    <property type="entry name" value="FAD/NAD(P)-binding domain"/>
    <property type="match status" value="1"/>
</dbReference>
<evidence type="ECO:0000256" key="5">
    <source>
        <dbReference type="SAM" id="MobiDB-lite"/>
    </source>
</evidence>
<keyword evidence="4" id="KW-0560">Oxidoreductase</keyword>
<keyword evidence="9" id="KW-1185">Reference proteome</keyword>
<gene>
    <name evidence="8" type="ORF">BGZ95_010919</name>
</gene>
<dbReference type="Proteomes" id="UP001194580">
    <property type="component" value="Unassembled WGS sequence"/>
</dbReference>
<dbReference type="PANTHER" id="PTHR47356">
    <property type="entry name" value="FAD-DEPENDENT MONOOXYGENASE ASQG-RELATED"/>
    <property type="match status" value="1"/>
</dbReference>
<organism evidence="8 9">
    <name type="scientific">Linnemannia exigua</name>
    <dbReference type="NCBI Taxonomy" id="604196"/>
    <lineage>
        <taxon>Eukaryota</taxon>
        <taxon>Fungi</taxon>
        <taxon>Fungi incertae sedis</taxon>
        <taxon>Mucoromycota</taxon>
        <taxon>Mortierellomycotina</taxon>
        <taxon>Mortierellomycetes</taxon>
        <taxon>Mortierellales</taxon>
        <taxon>Mortierellaceae</taxon>
        <taxon>Linnemannia</taxon>
    </lineage>
</organism>
<sequence length="486" mass="53909">MEINPAINFKHDRKVMHAKRPKVLIIGAGLGGLTLGAILQKSNIPYEIFERAPKVKPLGSGVSLNATVAPLMRQLGIYDEFMEMTKVIPSIQIGNEDREVLFAMTGYFEQATERFGAESRFLPRPMLYDLFLKQVPKERLHMSKKILTTTQGGNGILIRCSDGTEYEGDILVGADGAHSAIRQNLYAQLKKEGKLPATDDVALPFSTICLVGQTKPLSIEEFPQLKEEQCQFIRVVGQDKPYAWSTFTTKQNTICWSMVRFLDTESSKLHDSFRNSEWGPEAAGAMCDEVRSFPIIAGGDKKLTIGDLIDWTPKELISKVMLEEKVFKTWYGGRTVLLGDACHKLSPAGGAGAGNALHDATVLANYINALPLHPVVEEIEAAFECYKNDRIEWVEKAFGTSQMLQSVVAKGIKPMIMRFMMKNLPDFLKRRAAEQMYSCRPQVSFLPLDTTPTLVKPAHQPSLTLRAPMQEDVDSDGDGAPPAQAV</sequence>
<dbReference type="PANTHER" id="PTHR47356:SF2">
    <property type="entry name" value="FAD-BINDING DOMAIN-CONTAINING PROTEIN-RELATED"/>
    <property type="match status" value="1"/>
</dbReference>
<protein>
    <recommendedName>
        <fullName evidence="7">FAD-binding domain-containing protein</fullName>
    </recommendedName>
</protein>
<evidence type="ECO:0000313" key="8">
    <source>
        <dbReference type="EMBL" id="KAG0273270.1"/>
    </source>
</evidence>
<evidence type="ECO:0000256" key="6">
    <source>
        <dbReference type="SAM" id="Phobius"/>
    </source>
</evidence>
<evidence type="ECO:0000256" key="3">
    <source>
        <dbReference type="ARBA" id="ARBA00022827"/>
    </source>
</evidence>
<feature type="region of interest" description="Disordered" evidence="5">
    <location>
        <begin position="458"/>
        <end position="486"/>
    </location>
</feature>
<keyword evidence="6" id="KW-0472">Membrane</keyword>
<name>A0AAD4DCE3_9FUNG</name>
<comment type="similarity">
    <text evidence="1">Belongs to the paxM FAD-dependent monooxygenase family.</text>
</comment>
<keyword evidence="2" id="KW-0285">Flavoprotein</keyword>
<evidence type="ECO:0000313" key="9">
    <source>
        <dbReference type="Proteomes" id="UP001194580"/>
    </source>
</evidence>